<evidence type="ECO:0000313" key="1">
    <source>
        <dbReference type="EMBL" id="CAG8970685.1"/>
    </source>
</evidence>
<proteinExistence type="predicted"/>
<protein>
    <submittedName>
        <fullName evidence="1">Uncharacterized protein</fullName>
    </submittedName>
</protein>
<evidence type="ECO:0000313" key="2">
    <source>
        <dbReference type="Proteomes" id="UP000701801"/>
    </source>
</evidence>
<gene>
    <name evidence="1" type="ORF">HYALB_00003440</name>
</gene>
<dbReference type="EMBL" id="CAJVRM010000001">
    <property type="protein sequence ID" value="CAG8970685.1"/>
    <property type="molecule type" value="Genomic_DNA"/>
</dbReference>
<dbReference type="Proteomes" id="UP000701801">
    <property type="component" value="Unassembled WGS sequence"/>
</dbReference>
<name>A0A9N9L8Y7_9HELO</name>
<reference evidence="1" key="1">
    <citation type="submission" date="2021-07" db="EMBL/GenBank/DDBJ databases">
        <authorList>
            <person name="Durling M."/>
        </authorList>
    </citation>
    <scope>NUCLEOTIDE SEQUENCE</scope>
</reference>
<keyword evidence="2" id="KW-1185">Reference proteome</keyword>
<accession>A0A9N9L8Y7</accession>
<comment type="caution">
    <text evidence="1">The sequence shown here is derived from an EMBL/GenBank/DDBJ whole genome shotgun (WGS) entry which is preliminary data.</text>
</comment>
<dbReference type="AlphaFoldDB" id="A0A9N9L8Y7"/>
<organism evidence="1 2">
    <name type="scientific">Hymenoscyphus albidus</name>
    <dbReference type="NCBI Taxonomy" id="595503"/>
    <lineage>
        <taxon>Eukaryota</taxon>
        <taxon>Fungi</taxon>
        <taxon>Dikarya</taxon>
        <taxon>Ascomycota</taxon>
        <taxon>Pezizomycotina</taxon>
        <taxon>Leotiomycetes</taxon>
        <taxon>Helotiales</taxon>
        <taxon>Helotiaceae</taxon>
        <taxon>Hymenoscyphus</taxon>
    </lineage>
</organism>
<sequence length="124" mass="13470">MGAKRSGGGDAKRQRDDEERIESEKLFFFSAFCNSMVRRGKMLMIRAGYSESASLSESGKLKSTGKVPTAERLHCACCLLTRIDLKLRMESGDAIALAIVLGFVLNQRQEPEAGAEHAGLASMA</sequence>